<organism evidence="1 2">
    <name type="scientific">Daphnia magna</name>
    <dbReference type="NCBI Taxonomy" id="35525"/>
    <lineage>
        <taxon>Eukaryota</taxon>
        <taxon>Metazoa</taxon>
        <taxon>Ecdysozoa</taxon>
        <taxon>Arthropoda</taxon>
        <taxon>Crustacea</taxon>
        <taxon>Branchiopoda</taxon>
        <taxon>Diplostraca</taxon>
        <taxon>Cladocera</taxon>
        <taxon>Anomopoda</taxon>
        <taxon>Daphniidae</taxon>
        <taxon>Daphnia</taxon>
    </lineage>
</organism>
<comment type="caution">
    <text evidence="1">The sequence shown here is derived from an EMBL/GenBank/DDBJ whole genome shotgun (WGS) entry which is preliminary data.</text>
</comment>
<dbReference type="Proteomes" id="UP001234178">
    <property type="component" value="Unassembled WGS sequence"/>
</dbReference>
<sequence>MKCYHETFEVMVVDSSGYKVRQRHNMLKGLNAQDIQNQVFTIDVKFFMHIHRWSTKNDKIIKNGFLKIN</sequence>
<accession>A0ABR0AXP8</accession>
<name>A0ABR0AXP8_9CRUS</name>
<dbReference type="EMBL" id="JAOYFB010000039">
    <property type="protein sequence ID" value="KAK4029908.1"/>
    <property type="molecule type" value="Genomic_DNA"/>
</dbReference>
<proteinExistence type="predicted"/>
<gene>
    <name evidence="1" type="ORF">OUZ56_022868</name>
</gene>
<evidence type="ECO:0000313" key="1">
    <source>
        <dbReference type="EMBL" id="KAK4029908.1"/>
    </source>
</evidence>
<reference evidence="1 2" key="1">
    <citation type="journal article" date="2023" name="Nucleic Acids Res.">
        <title>The hologenome of Daphnia magna reveals possible DNA methylation and microbiome-mediated evolution of the host genome.</title>
        <authorList>
            <person name="Chaturvedi A."/>
            <person name="Li X."/>
            <person name="Dhandapani V."/>
            <person name="Marshall H."/>
            <person name="Kissane S."/>
            <person name="Cuenca-Cambronero M."/>
            <person name="Asole G."/>
            <person name="Calvet F."/>
            <person name="Ruiz-Romero M."/>
            <person name="Marangio P."/>
            <person name="Guigo R."/>
            <person name="Rago D."/>
            <person name="Mirbahai L."/>
            <person name="Eastwood N."/>
            <person name="Colbourne J.K."/>
            <person name="Zhou J."/>
            <person name="Mallon E."/>
            <person name="Orsini L."/>
        </authorList>
    </citation>
    <scope>NUCLEOTIDE SEQUENCE [LARGE SCALE GENOMIC DNA]</scope>
    <source>
        <strain evidence="1">LRV0_1</strain>
    </source>
</reference>
<protein>
    <submittedName>
        <fullName evidence="1">Uncharacterized protein</fullName>
    </submittedName>
</protein>
<evidence type="ECO:0000313" key="2">
    <source>
        <dbReference type="Proteomes" id="UP001234178"/>
    </source>
</evidence>
<keyword evidence="2" id="KW-1185">Reference proteome</keyword>